<evidence type="ECO:0000256" key="6">
    <source>
        <dbReference type="RuleBase" id="RU362002"/>
    </source>
</evidence>
<dbReference type="SUPFAM" id="SSF111352">
    <property type="entry name" value="Ammonium transporter"/>
    <property type="match status" value="1"/>
</dbReference>
<comment type="subcellular location">
    <subcellularLocation>
        <location evidence="6">Cell membrane</location>
        <topology evidence="6">Multi-pass membrane protein</topology>
    </subcellularLocation>
    <subcellularLocation>
        <location evidence="1">Membrane</location>
        <topology evidence="1">Multi-pass membrane protein</topology>
    </subcellularLocation>
</comment>
<evidence type="ECO:0000256" key="5">
    <source>
        <dbReference type="ARBA" id="ARBA00023136"/>
    </source>
</evidence>
<dbReference type="Pfam" id="PF00909">
    <property type="entry name" value="Ammonium_transp"/>
    <property type="match status" value="1"/>
</dbReference>
<dbReference type="NCBIfam" id="TIGR00836">
    <property type="entry name" value="amt"/>
    <property type="match status" value="1"/>
</dbReference>
<evidence type="ECO:0000256" key="3">
    <source>
        <dbReference type="ARBA" id="ARBA00022692"/>
    </source>
</evidence>
<keyword evidence="6" id="KW-0924">Ammonia transport</keyword>
<feature type="transmembrane region" description="Helical" evidence="6">
    <location>
        <begin position="363"/>
        <end position="385"/>
    </location>
</feature>
<evidence type="ECO:0000313" key="9">
    <source>
        <dbReference type="EMBL" id="ARS64818.1"/>
    </source>
</evidence>
<feature type="transmembrane region" description="Helical" evidence="6">
    <location>
        <begin position="171"/>
        <end position="192"/>
    </location>
</feature>
<keyword evidence="10" id="KW-1185">Reference proteome</keyword>
<dbReference type="GO" id="GO:0005886">
    <property type="term" value="C:plasma membrane"/>
    <property type="evidence" value="ECO:0007669"/>
    <property type="project" value="UniProtKB-SubCell"/>
</dbReference>
<reference evidence="9 10" key="1">
    <citation type="journal article" date="2017" name="Environ. Microbiol.">
        <title>Genome and epigenome of a novel marine Thaumarchaeota strain suggest viral infection, phosphorothioation DNA modification and multiple restriction systems.</title>
        <authorList>
            <person name="Ahlgren N.A."/>
            <person name="Chen Y."/>
            <person name="Needham D.M."/>
            <person name="Parada A.E."/>
            <person name="Sachdeva R."/>
            <person name="Trinh V."/>
            <person name="Chen T."/>
            <person name="Fuhrman J.A."/>
        </authorList>
    </citation>
    <scope>NUCLEOTIDE SEQUENCE [LARGE SCALE GENOMIC DNA]</scope>
    <source>
        <strain evidence="9 10">SPOT01</strain>
    </source>
</reference>
<keyword evidence="3 6" id="KW-0812">Transmembrane</keyword>
<evidence type="ECO:0000256" key="1">
    <source>
        <dbReference type="ARBA" id="ARBA00004141"/>
    </source>
</evidence>
<feature type="region of interest" description="Disordered" evidence="7">
    <location>
        <begin position="419"/>
        <end position="440"/>
    </location>
</feature>
<gene>
    <name evidence="9" type="ORF">NMSP_1202</name>
</gene>
<evidence type="ECO:0000256" key="2">
    <source>
        <dbReference type="ARBA" id="ARBA00005887"/>
    </source>
</evidence>
<dbReference type="PANTHER" id="PTHR43029:SF21">
    <property type="entry name" value="AMMONIUM TRANSPORTER 1"/>
    <property type="match status" value="1"/>
</dbReference>
<keyword evidence="6" id="KW-0813">Transport</keyword>
<evidence type="ECO:0000259" key="8">
    <source>
        <dbReference type="Pfam" id="PF00909"/>
    </source>
</evidence>
<accession>A0A2Z2HLF9</accession>
<name>A0A2Z2HLF9_9ARCH</name>
<keyword evidence="5 6" id="KW-0472">Membrane</keyword>
<evidence type="ECO:0000256" key="4">
    <source>
        <dbReference type="ARBA" id="ARBA00022989"/>
    </source>
</evidence>
<comment type="similarity">
    <text evidence="2 6">Belongs to the ammonia transporter channel (TC 1.A.11.2) family.</text>
</comment>
<dbReference type="KEGG" id="nct:NMSP_1202"/>
<evidence type="ECO:0000313" key="10">
    <source>
        <dbReference type="Proteomes" id="UP000249949"/>
    </source>
</evidence>
<feature type="domain" description="Ammonium transporter AmtB-like" evidence="8">
    <location>
        <begin position="17"/>
        <end position="415"/>
    </location>
</feature>
<dbReference type="EMBL" id="CP021324">
    <property type="protein sequence ID" value="ARS64818.1"/>
    <property type="molecule type" value="Genomic_DNA"/>
</dbReference>
<dbReference type="Proteomes" id="UP000249949">
    <property type="component" value="Chromosome"/>
</dbReference>
<feature type="transmembrane region" description="Helical" evidence="6">
    <location>
        <begin position="324"/>
        <end position="343"/>
    </location>
</feature>
<feature type="transmembrane region" description="Helical" evidence="6">
    <location>
        <begin position="16"/>
        <end position="36"/>
    </location>
</feature>
<dbReference type="PANTHER" id="PTHR43029">
    <property type="entry name" value="AMMONIUM TRANSPORTER MEP2"/>
    <property type="match status" value="1"/>
</dbReference>
<evidence type="ECO:0000256" key="7">
    <source>
        <dbReference type="SAM" id="MobiDB-lite"/>
    </source>
</evidence>
<dbReference type="GO" id="GO:0008519">
    <property type="term" value="F:ammonium channel activity"/>
    <property type="evidence" value="ECO:0007669"/>
    <property type="project" value="InterPro"/>
</dbReference>
<dbReference type="FunFam" id="1.10.3430.10:FF:000011">
    <property type="entry name" value="Ammonium transporter"/>
    <property type="match status" value="1"/>
</dbReference>
<dbReference type="InterPro" id="IPR024041">
    <property type="entry name" value="NH4_transpt_AmtB-like_dom"/>
</dbReference>
<feature type="transmembrane region" description="Helical" evidence="6">
    <location>
        <begin position="268"/>
        <end position="289"/>
    </location>
</feature>
<keyword evidence="4 6" id="KW-1133">Transmembrane helix</keyword>
<feature type="transmembrane region" description="Helical" evidence="6">
    <location>
        <begin position="138"/>
        <end position="159"/>
    </location>
</feature>
<feature type="transmembrane region" description="Helical" evidence="6">
    <location>
        <begin position="48"/>
        <end position="67"/>
    </location>
</feature>
<feature type="transmembrane region" description="Helical" evidence="6">
    <location>
        <begin position="204"/>
        <end position="225"/>
    </location>
</feature>
<feature type="transmembrane region" description="Helical" evidence="6">
    <location>
        <begin position="295"/>
        <end position="312"/>
    </location>
</feature>
<protein>
    <recommendedName>
        <fullName evidence="6">Ammonium transporter</fullName>
    </recommendedName>
</protein>
<proteinExistence type="inferred from homology"/>
<dbReference type="AlphaFoldDB" id="A0A2Z2HLF9"/>
<dbReference type="Gene3D" id="1.10.3430.10">
    <property type="entry name" value="Ammonium transporter AmtB like domains"/>
    <property type="match status" value="1"/>
</dbReference>
<sequence>MQKLDFIIIMIDTGDTAWMLIAGCLVLLMIPALGLFESGLLRKKNVVSIFMQIFFGMSLLSVMWFVFGFSLSFGPSTTGVIGNLDWSFLKGIPWDAPLEQYAPSIPGVLFVKFQLMFACITPLLLTGTIAERMKFSSFIIFISAWSMLIYYPIVHMVWGGGWLAQLGVVDFAGGIVIHTTVGMAALAAALVLGKRRGFGPAINIPHSIPLAVLGSSLLWLGWFGFNAGSALASGGVAGNTVIVTHLASSVSALIWAGLSWMRTGKPSIVATINGAIAGLAGITPASGYISVEHSFVLAIAIGVLSYGGVVLIRDKLKIDDALDVSSVHGIAGIVGALGIGIFASTLINPSGVDGLLYGNYDQIWIQAVGIAVAAVMGFGGTWVLLQLIKHLIGIRVGPEEEDIGLDISEHAEEAYSEEEEFKFTPNDYMQPSNKDKSNNS</sequence>
<dbReference type="InterPro" id="IPR001905">
    <property type="entry name" value="Ammonium_transpt"/>
</dbReference>
<dbReference type="InterPro" id="IPR029020">
    <property type="entry name" value="Ammonium/urea_transptr"/>
</dbReference>
<feature type="transmembrane region" description="Helical" evidence="6">
    <location>
        <begin position="231"/>
        <end position="256"/>
    </location>
</feature>
<feature type="transmembrane region" description="Helical" evidence="6">
    <location>
        <begin position="105"/>
        <end position="126"/>
    </location>
</feature>
<organism evidence="9 10">
    <name type="scientific">Candidatus Nitrosomarinus catalinensis</name>
    <dbReference type="NCBI Taxonomy" id="1898749"/>
    <lineage>
        <taxon>Archaea</taxon>
        <taxon>Nitrososphaerota</taxon>
        <taxon>Nitrososphaeria</taxon>
        <taxon>Nitrosopumilales</taxon>
        <taxon>Nitrosopumilaceae</taxon>
        <taxon>Candidatus Nitrosomarinus</taxon>
    </lineage>
</organism>